<proteinExistence type="predicted"/>
<sequence length="151" mass="16814">MLIFIRFSDDGGGGSGGEGFKHLIKKLAKRVEFENPPQVDIYTNLDAPPTSQNRSNWQTTLHLQQTPFGYAIAQTMILGFTDVLNEITRAHDVFAKMLDQGIVHTILGNLIDFAIDLRPAAQVPLRKAELRGSTKIVPIALDHVVIFEFRS</sequence>
<gene>
    <name evidence="1" type="ORF">L1987_01607</name>
</gene>
<dbReference type="EMBL" id="CM042018">
    <property type="protein sequence ID" value="KAI3827530.1"/>
    <property type="molecule type" value="Genomic_DNA"/>
</dbReference>
<name>A0ACB9K5P9_9ASTR</name>
<reference evidence="1 2" key="2">
    <citation type="journal article" date="2022" name="Mol. Ecol. Resour.">
        <title>The genomes of chicory, endive, great burdock and yacon provide insights into Asteraceae paleo-polyploidization history and plant inulin production.</title>
        <authorList>
            <person name="Fan W."/>
            <person name="Wang S."/>
            <person name="Wang H."/>
            <person name="Wang A."/>
            <person name="Jiang F."/>
            <person name="Liu H."/>
            <person name="Zhao H."/>
            <person name="Xu D."/>
            <person name="Zhang Y."/>
        </authorList>
    </citation>
    <scope>NUCLEOTIDE SEQUENCE [LARGE SCALE GENOMIC DNA]</scope>
    <source>
        <strain evidence="2">cv. Yunnan</strain>
        <tissue evidence="1">Leaves</tissue>
    </source>
</reference>
<comment type="caution">
    <text evidence="1">The sequence shown here is derived from an EMBL/GenBank/DDBJ whole genome shotgun (WGS) entry which is preliminary data.</text>
</comment>
<accession>A0ACB9K5P9</accession>
<protein>
    <submittedName>
        <fullName evidence="1">Uncharacterized protein</fullName>
    </submittedName>
</protein>
<dbReference type="Proteomes" id="UP001056120">
    <property type="component" value="Linkage Group LG01"/>
</dbReference>
<evidence type="ECO:0000313" key="2">
    <source>
        <dbReference type="Proteomes" id="UP001056120"/>
    </source>
</evidence>
<reference evidence="2" key="1">
    <citation type="journal article" date="2022" name="Mol. Ecol. Resour.">
        <title>The genomes of chicory, endive, great burdock and yacon provide insights into Asteraceae palaeo-polyploidization history and plant inulin production.</title>
        <authorList>
            <person name="Fan W."/>
            <person name="Wang S."/>
            <person name="Wang H."/>
            <person name="Wang A."/>
            <person name="Jiang F."/>
            <person name="Liu H."/>
            <person name="Zhao H."/>
            <person name="Xu D."/>
            <person name="Zhang Y."/>
        </authorList>
    </citation>
    <scope>NUCLEOTIDE SEQUENCE [LARGE SCALE GENOMIC DNA]</scope>
    <source>
        <strain evidence="2">cv. Yunnan</strain>
    </source>
</reference>
<organism evidence="1 2">
    <name type="scientific">Smallanthus sonchifolius</name>
    <dbReference type="NCBI Taxonomy" id="185202"/>
    <lineage>
        <taxon>Eukaryota</taxon>
        <taxon>Viridiplantae</taxon>
        <taxon>Streptophyta</taxon>
        <taxon>Embryophyta</taxon>
        <taxon>Tracheophyta</taxon>
        <taxon>Spermatophyta</taxon>
        <taxon>Magnoliopsida</taxon>
        <taxon>eudicotyledons</taxon>
        <taxon>Gunneridae</taxon>
        <taxon>Pentapetalae</taxon>
        <taxon>asterids</taxon>
        <taxon>campanulids</taxon>
        <taxon>Asterales</taxon>
        <taxon>Asteraceae</taxon>
        <taxon>Asteroideae</taxon>
        <taxon>Heliantheae alliance</taxon>
        <taxon>Millerieae</taxon>
        <taxon>Smallanthus</taxon>
    </lineage>
</organism>
<keyword evidence="2" id="KW-1185">Reference proteome</keyword>
<evidence type="ECO:0000313" key="1">
    <source>
        <dbReference type="EMBL" id="KAI3827530.1"/>
    </source>
</evidence>